<dbReference type="PROSITE" id="PS51186">
    <property type="entry name" value="GNAT"/>
    <property type="match status" value="1"/>
</dbReference>
<feature type="domain" description="N-acetyltransferase" evidence="1">
    <location>
        <begin position="10"/>
        <end position="176"/>
    </location>
</feature>
<dbReference type="RefSeq" id="WP_160835256.1">
    <property type="nucleotide sequence ID" value="NZ_WMET01000001.1"/>
</dbReference>
<keyword evidence="2" id="KW-0808">Transferase</keyword>
<evidence type="ECO:0000259" key="1">
    <source>
        <dbReference type="PROSITE" id="PS51186"/>
    </source>
</evidence>
<proteinExistence type="predicted"/>
<evidence type="ECO:0000313" key="3">
    <source>
        <dbReference type="Proteomes" id="UP000460949"/>
    </source>
</evidence>
<protein>
    <submittedName>
        <fullName evidence="2">GNAT family N-acetyltransferase</fullName>
    </submittedName>
</protein>
<dbReference type="GO" id="GO:0008999">
    <property type="term" value="F:protein-N-terminal-alanine acetyltransferase activity"/>
    <property type="evidence" value="ECO:0007669"/>
    <property type="project" value="TreeGrafter"/>
</dbReference>
<dbReference type="Pfam" id="PF13302">
    <property type="entry name" value="Acetyltransf_3"/>
    <property type="match status" value="1"/>
</dbReference>
<accession>A0A845DZE4</accession>
<dbReference type="AlphaFoldDB" id="A0A845DZE4"/>
<organism evidence="2 3">
    <name type="scientific">Halobacillus litoralis</name>
    <dbReference type="NCBI Taxonomy" id="45668"/>
    <lineage>
        <taxon>Bacteria</taxon>
        <taxon>Bacillati</taxon>
        <taxon>Bacillota</taxon>
        <taxon>Bacilli</taxon>
        <taxon>Bacillales</taxon>
        <taxon>Bacillaceae</taxon>
        <taxon>Halobacillus</taxon>
    </lineage>
</organism>
<sequence>MFTMHVDDDVELSILEPKHADALFELVDRNRSHLGMWLSFPNKTKEAGDSAAFISRSLTRMADGGGFWAGILYKGELAGSTGFLYIDQETGRTEIGYWLGAAFTSRGLVTKAVRKMVDYAFFELGLRKVDIQTAVGNGKSRAVPERLGFTKEGVLREYEYLNGSHHDRIVYGLLKEEWGKF</sequence>
<dbReference type="PANTHER" id="PTHR43441:SF12">
    <property type="entry name" value="RIBOSOMAL N-ACETYLTRANSFERASE YDAF-RELATED"/>
    <property type="match status" value="1"/>
</dbReference>
<dbReference type="InterPro" id="IPR016181">
    <property type="entry name" value="Acyl_CoA_acyltransferase"/>
</dbReference>
<reference evidence="2 3" key="1">
    <citation type="submission" date="2019-11" db="EMBL/GenBank/DDBJ databases">
        <title>Genome sequences of 17 halophilic strains isolated from different environments.</title>
        <authorList>
            <person name="Furrow R.E."/>
        </authorList>
    </citation>
    <scope>NUCLEOTIDE SEQUENCE [LARGE SCALE GENOMIC DNA]</scope>
    <source>
        <strain evidence="2 3">22511_23_Filter</strain>
    </source>
</reference>
<dbReference type="InterPro" id="IPR051908">
    <property type="entry name" value="Ribosomal_N-acetyltransferase"/>
</dbReference>
<dbReference type="EMBL" id="WMET01000001">
    <property type="protein sequence ID" value="MYL18814.1"/>
    <property type="molecule type" value="Genomic_DNA"/>
</dbReference>
<dbReference type="SUPFAM" id="SSF55729">
    <property type="entry name" value="Acyl-CoA N-acyltransferases (Nat)"/>
    <property type="match status" value="1"/>
</dbReference>
<dbReference type="GO" id="GO:1990189">
    <property type="term" value="F:protein N-terminal-serine acetyltransferase activity"/>
    <property type="evidence" value="ECO:0007669"/>
    <property type="project" value="TreeGrafter"/>
</dbReference>
<comment type="caution">
    <text evidence="2">The sequence shown here is derived from an EMBL/GenBank/DDBJ whole genome shotgun (WGS) entry which is preliminary data.</text>
</comment>
<dbReference type="InterPro" id="IPR000182">
    <property type="entry name" value="GNAT_dom"/>
</dbReference>
<dbReference type="Proteomes" id="UP000460949">
    <property type="component" value="Unassembled WGS sequence"/>
</dbReference>
<gene>
    <name evidence="2" type="ORF">GLW04_02865</name>
</gene>
<dbReference type="PANTHER" id="PTHR43441">
    <property type="entry name" value="RIBOSOMAL-PROTEIN-SERINE ACETYLTRANSFERASE"/>
    <property type="match status" value="1"/>
</dbReference>
<dbReference type="Gene3D" id="3.40.630.30">
    <property type="match status" value="1"/>
</dbReference>
<evidence type="ECO:0000313" key="2">
    <source>
        <dbReference type="EMBL" id="MYL18814.1"/>
    </source>
</evidence>
<dbReference type="GO" id="GO:0005737">
    <property type="term" value="C:cytoplasm"/>
    <property type="evidence" value="ECO:0007669"/>
    <property type="project" value="TreeGrafter"/>
</dbReference>
<name>A0A845DZE4_9BACI</name>